<dbReference type="AlphaFoldDB" id="A0A088BZ09"/>
<keyword evidence="3" id="KW-0464">Manganese</keyword>
<keyword evidence="2" id="KW-0378">Hydrolase</keyword>
<evidence type="ECO:0000256" key="1">
    <source>
        <dbReference type="ARBA" id="ARBA00022723"/>
    </source>
</evidence>
<dbReference type="GO" id="GO:0005634">
    <property type="term" value="C:nucleus"/>
    <property type="evidence" value="ECO:0007669"/>
    <property type="project" value="TreeGrafter"/>
</dbReference>
<evidence type="ECO:0000256" key="2">
    <source>
        <dbReference type="ARBA" id="ARBA00022801"/>
    </source>
</evidence>
<dbReference type="GO" id="GO:0030145">
    <property type="term" value="F:manganese ion binding"/>
    <property type="evidence" value="ECO:0007669"/>
    <property type="project" value="TreeGrafter"/>
</dbReference>
<name>A0A088BZ09_EISFE</name>
<dbReference type="InterPro" id="IPR006035">
    <property type="entry name" value="Ureohydrolase"/>
</dbReference>
<evidence type="ECO:0000256" key="3">
    <source>
        <dbReference type="ARBA" id="ARBA00023211"/>
    </source>
</evidence>
<dbReference type="PROSITE" id="PS51409">
    <property type="entry name" value="ARGINASE_2"/>
    <property type="match status" value="1"/>
</dbReference>
<dbReference type="EMBL" id="KF682230">
    <property type="protein sequence ID" value="AHJ09923.1"/>
    <property type="molecule type" value="mRNA"/>
</dbReference>
<dbReference type="SUPFAM" id="SSF52768">
    <property type="entry name" value="Arginase/deacetylase"/>
    <property type="match status" value="1"/>
</dbReference>
<evidence type="ECO:0008006" key="6">
    <source>
        <dbReference type="Google" id="ProtNLM"/>
    </source>
</evidence>
<protein>
    <recommendedName>
        <fullName evidence="6">Arginase</fullName>
    </recommendedName>
</protein>
<dbReference type="Pfam" id="PF00491">
    <property type="entry name" value="Arginase"/>
    <property type="match status" value="1"/>
</dbReference>
<dbReference type="Gene3D" id="3.40.800.10">
    <property type="entry name" value="Ureohydrolase domain"/>
    <property type="match status" value="1"/>
</dbReference>
<accession>A0A088BZ09</accession>
<evidence type="ECO:0000256" key="4">
    <source>
        <dbReference type="PROSITE-ProRule" id="PRU00742"/>
    </source>
</evidence>
<dbReference type="InterPro" id="IPR023696">
    <property type="entry name" value="Ureohydrolase_dom_sf"/>
</dbReference>
<proteinExistence type="evidence at transcript level"/>
<organism evidence="5">
    <name type="scientific">Eisenia fetida</name>
    <name type="common">Red wiggler worm</name>
    <dbReference type="NCBI Taxonomy" id="6396"/>
    <lineage>
        <taxon>Eukaryota</taxon>
        <taxon>Metazoa</taxon>
        <taxon>Spiralia</taxon>
        <taxon>Lophotrochozoa</taxon>
        <taxon>Annelida</taxon>
        <taxon>Clitellata</taxon>
        <taxon>Oligochaeta</taxon>
        <taxon>Crassiclitellata</taxon>
        <taxon>Lumbricina</taxon>
        <taxon>Lumbricidae</taxon>
        <taxon>Lumbricinae</taxon>
        <taxon>Eisenia</taxon>
    </lineage>
</organism>
<keyword evidence="1" id="KW-0479">Metal-binding</keyword>
<sequence length="79" mass="8160">LDPTVAPSTGTPVPGGLTLEEGIHIVRTVAATGKLAVMDLVEVNPKLGSPADQELTLKSACKLVNAWLSTSERKVAPAK</sequence>
<reference evidence="5" key="1">
    <citation type="submission" date="2013-09" db="EMBL/GenBank/DDBJ databases">
        <title>Identification and expression profile of gene transcripts differentially expressed during metallic exposure in Eisenia fetida coelomocytes.</title>
        <authorList>
            <person name="Vandenbulcke F."/>
            <person name="Brulle F."/>
            <person name="Cocquerelle C."/>
            <person name="Mitta G."/>
            <person name="Castric V."/>
            <person name="Lepretre A."/>
        </authorList>
    </citation>
    <scope>NUCLEOTIDE SEQUENCE</scope>
    <source>
        <tissue evidence="5">Coelomocytes</tissue>
    </source>
</reference>
<comment type="similarity">
    <text evidence="4">Belongs to the arginase family.</text>
</comment>
<dbReference type="PANTHER" id="PTHR43782">
    <property type="entry name" value="ARGINASE"/>
    <property type="match status" value="1"/>
</dbReference>
<dbReference type="PANTHER" id="PTHR43782:SF3">
    <property type="entry name" value="ARGINASE"/>
    <property type="match status" value="1"/>
</dbReference>
<feature type="non-terminal residue" evidence="5">
    <location>
        <position position="1"/>
    </location>
</feature>
<dbReference type="GO" id="GO:0004053">
    <property type="term" value="F:arginase activity"/>
    <property type="evidence" value="ECO:0007669"/>
    <property type="project" value="TreeGrafter"/>
</dbReference>
<dbReference type="GO" id="GO:0005829">
    <property type="term" value="C:cytosol"/>
    <property type="evidence" value="ECO:0007669"/>
    <property type="project" value="TreeGrafter"/>
</dbReference>
<evidence type="ECO:0000313" key="5">
    <source>
        <dbReference type="EMBL" id="AHJ09923.1"/>
    </source>
</evidence>